<feature type="compositionally biased region" description="Polar residues" evidence="1">
    <location>
        <begin position="777"/>
        <end position="795"/>
    </location>
</feature>
<feature type="region of interest" description="Disordered" evidence="1">
    <location>
        <begin position="1191"/>
        <end position="1256"/>
    </location>
</feature>
<dbReference type="SMART" id="SM00324">
    <property type="entry name" value="RhoGAP"/>
    <property type="match status" value="1"/>
</dbReference>
<feature type="region of interest" description="Disordered" evidence="1">
    <location>
        <begin position="1049"/>
        <end position="1105"/>
    </location>
</feature>
<dbReference type="OrthoDB" id="410651at2759"/>
<dbReference type="InterPro" id="IPR008936">
    <property type="entry name" value="Rho_GTPase_activation_prot"/>
</dbReference>
<proteinExistence type="predicted"/>
<feature type="region of interest" description="Disordered" evidence="1">
    <location>
        <begin position="623"/>
        <end position="654"/>
    </location>
</feature>
<evidence type="ECO:0000259" key="2">
    <source>
        <dbReference type="PROSITE" id="PS50238"/>
    </source>
</evidence>
<accession>A0A210R2F9</accession>
<feature type="compositionally biased region" description="Polar residues" evidence="1">
    <location>
        <begin position="1087"/>
        <end position="1098"/>
    </location>
</feature>
<reference evidence="3 4" key="1">
    <citation type="journal article" date="2017" name="Nat. Ecol. Evol.">
        <title>Scallop genome provides insights into evolution of bilaterian karyotype and development.</title>
        <authorList>
            <person name="Wang S."/>
            <person name="Zhang J."/>
            <person name="Jiao W."/>
            <person name="Li J."/>
            <person name="Xun X."/>
            <person name="Sun Y."/>
            <person name="Guo X."/>
            <person name="Huan P."/>
            <person name="Dong B."/>
            <person name="Zhang L."/>
            <person name="Hu X."/>
            <person name="Sun X."/>
            <person name="Wang J."/>
            <person name="Zhao C."/>
            <person name="Wang Y."/>
            <person name="Wang D."/>
            <person name="Huang X."/>
            <person name="Wang R."/>
            <person name="Lv J."/>
            <person name="Li Y."/>
            <person name="Zhang Z."/>
            <person name="Liu B."/>
            <person name="Lu W."/>
            <person name="Hui Y."/>
            <person name="Liang J."/>
            <person name="Zhou Z."/>
            <person name="Hou R."/>
            <person name="Li X."/>
            <person name="Liu Y."/>
            <person name="Li H."/>
            <person name="Ning X."/>
            <person name="Lin Y."/>
            <person name="Zhao L."/>
            <person name="Xing Q."/>
            <person name="Dou J."/>
            <person name="Li Y."/>
            <person name="Mao J."/>
            <person name="Guo H."/>
            <person name="Dou H."/>
            <person name="Li T."/>
            <person name="Mu C."/>
            <person name="Jiang W."/>
            <person name="Fu Q."/>
            <person name="Fu X."/>
            <person name="Miao Y."/>
            <person name="Liu J."/>
            <person name="Yu Q."/>
            <person name="Li R."/>
            <person name="Liao H."/>
            <person name="Li X."/>
            <person name="Kong Y."/>
            <person name="Jiang Z."/>
            <person name="Chourrout D."/>
            <person name="Li R."/>
            <person name="Bao Z."/>
        </authorList>
    </citation>
    <scope>NUCLEOTIDE SEQUENCE [LARGE SCALE GENOMIC DNA]</scope>
    <source>
        <strain evidence="3 4">PY_sf001</strain>
    </source>
</reference>
<organism evidence="3 4">
    <name type="scientific">Mizuhopecten yessoensis</name>
    <name type="common">Japanese scallop</name>
    <name type="synonym">Patinopecten yessoensis</name>
    <dbReference type="NCBI Taxonomy" id="6573"/>
    <lineage>
        <taxon>Eukaryota</taxon>
        <taxon>Metazoa</taxon>
        <taxon>Spiralia</taxon>
        <taxon>Lophotrochozoa</taxon>
        <taxon>Mollusca</taxon>
        <taxon>Bivalvia</taxon>
        <taxon>Autobranchia</taxon>
        <taxon>Pteriomorphia</taxon>
        <taxon>Pectinida</taxon>
        <taxon>Pectinoidea</taxon>
        <taxon>Pectinidae</taxon>
        <taxon>Mizuhopecten</taxon>
    </lineage>
</organism>
<name>A0A210R2F9_MIZYE</name>
<dbReference type="Proteomes" id="UP000242188">
    <property type="component" value="Unassembled WGS sequence"/>
</dbReference>
<feature type="compositionally biased region" description="Basic and acidic residues" evidence="1">
    <location>
        <begin position="748"/>
        <end position="758"/>
    </location>
</feature>
<feature type="compositionally biased region" description="Polar residues" evidence="1">
    <location>
        <begin position="530"/>
        <end position="545"/>
    </location>
</feature>
<dbReference type="GO" id="GO:0005096">
    <property type="term" value="F:GTPase activator activity"/>
    <property type="evidence" value="ECO:0007669"/>
    <property type="project" value="TreeGrafter"/>
</dbReference>
<evidence type="ECO:0000313" key="3">
    <source>
        <dbReference type="EMBL" id="OWF55189.1"/>
    </source>
</evidence>
<dbReference type="PANTHER" id="PTHR15670">
    <property type="entry name" value="RHO GTPASE ACTIVATING PROTEIN 11A"/>
    <property type="match status" value="1"/>
</dbReference>
<feature type="region of interest" description="Disordered" evidence="1">
    <location>
        <begin position="434"/>
        <end position="547"/>
    </location>
</feature>
<feature type="region of interest" description="Disordered" evidence="1">
    <location>
        <begin position="888"/>
        <end position="911"/>
    </location>
</feature>
<protein>
    <submittedName>
        <fullName evidence="3">Rho GTPase-activating protein 11A</fullName>
    </submittedName>
</protein>
<dbReference type="STRING" id="6573.A0A210R2F9"/>
<dbReference type="InterPro" id="IPR000198">
    <property type="entry name" value="RhoGAP_dom"/>
</dbReference>
<gene>
    <name evidence="3" type="ORF">KP79_PYT09391</name>
</gene>
<evidence type="ECO:0000256" key="1">
    <source>
        <dbReference type="SAM" id="MobiDB-lite"/>
    </source>
</evidence>
<feature type="compositionally biased region" description="Low complexity" evidence="1">
    <location>
        <begin position="889"/>
        <end position="902"/>
    </location>
</feature>
<dbReference type="Pfam" id="PF00620">
    <property type="entry name" value="RhoGAP"/>
    <property type="match status" value="1"/>
</dbReference>
<feature type="domain" description="Rho-GAP" evidence="2">
    <location>
        <begin position="55"/>
        <end position="242"/>
    </location>
</feature>
<feature type="compositionally biased region" description="Polar residues" evidence="1">
    <location>
        <begin position="700"/>
        <end position="709"/>
    </location>
</feature>
<feature type="region of interest" description="Disordered" evidence="1">
    <location>
        <begin position="696"/>
        <end position="715"/>
    </location>
</feature>
<dbReference type="GO" id="GO:0007165">
    <property type="term" value="P:signal transduction"/>
    <property type="evidence" value="ECO:0007669"/>
    <property type="project" value="InterPro"/>
</dbReference>
<feature type="region of interest" description="Disordered" evidence="1">
    <location>
        <begin position="726"/>
        <end position="819"/>
    </location>
</feature>
<feature type="region of interest" description="Disordered" evidence="1">
    <location>
        <begin position="845"/>
        <end position="869"/>
    </location>
</feature>
<comment type="caution">
    <text evidence="3">The sequence shown here is derived from an EMBL/GenBank/DDBJ whole genome shotgun (WGS) entry which is preliminary data.</text>
</comment>
<evidence type="ECO:0000313" key="4">
    <source>
        <dbReference type="Proteomes" id="UP000242188"/>
    </source>
</evidence>
<sequence>MKHLTFIDNTDNLRALIRQDLRELGIKVPKGKKSKKFNTKTQDKQDDKIFGNFLSHVSCIHEEDYGYVPRFLVDAAVLIRKNIEQEGLFRKSGAVSRQKELQHQIELGKGLSEANVFDVTSLIKQFFRMLPEPLFTSTYHDTFIKCFQLVNTEVSHQAVLLLCLLLPGEHLCTLRFTMKLLSDIASHSDKNKMDPTNLAVVLAPNMMHINNKSEKMNSSEEKLLQVQTSIVELLIRNAESVGMISDSLHERALLMTEVFGTDDELDVTEDTLEDSRDCRKKEKKRKRSGSFQGLVSTIAQSITKWRKSTDGKAGNLSQASNMSHTSAYSNMSHASMAHDQSSMAHAPPSLPTDAECMATPVVIRKRKASGEMLPFSAHKKKAILQNLPNQATLANTPFTPASGVRRMDINEMRRTGTLNTPNIAFSSKEQLAFSATPSQAGKNTRKRLNLFSPSNGRKGKKLPSGSNISMSAANKKGKCKGLFRRLSGGKGDKLPERPRSTQARQVGQRLAGPPGGKQHSKPHKQDTSETDNTTSKPPATSQGQSPIRAIVDQSVLSPTLPEQSVLSVTEEDANSLNEGFIDEDGDMSTMSANVSCGDDNSDLLPRSCLSDSAVNDMSRHESINEHHQRSVSCNRDHQLQRRGTLRRGRPNSLKAGLLQGEKDNIMKLRRSFGLDKSEIGEPVPLYIPDTSGYGNMIQLGDNSGGSQTNQDKEDNSMDISELISEQKSGISIVSDENTVSSNDTEDAAGYRESLDSDSKSQGSDNSSAEESHKKGLNINSSESVDSLLSGQTDSSPPSPKTEKKNFPRSISTDSGKGSMLEEMGVLENTDSSKTRTDIVVESQKVSTSKMDGEQSCLEPAVNQTSSTKRNDQKIKRFVSSLDMKTMTASVSRSQSLHVSSVSKKNQNHTPNLQISSETHNLLLRAGYLGTKQKDTSKEDVQVMGPPQTILKHADTAIPKHESIMELQTNMTGKVKHCVKSLETDVVDRHASPYRFANSVSRKRGCSPVRIPTIFAKSEKEAAMMKDIVQVNPKLGKGQARLPISTHLLKPTESAASTEQQRPPSGASSRLSRKPSIYYTKDQDRPHFSTSVRKTSGITEESMDISDITAVKNKENSSFENEGDHTPKELKLCDSLQDTLDDVSTPLSDKNELYNSFDLDATPTNAKFSNVPGIKMPILPGNLGERVLLRTSGGHTPRHINRTTSKSPRSPIKPVKRLGSPGSPCRNTPRRHTSPGRQNRAKLSSIPHHLQGDMSSV</sequence>
<dbReference type="PANTHER" id="PTHR15670:SF4">
    <property type="entry name" value="RHO GTPASE-ACTIVATING PROTEIN 11A"/>
    <property type="match status" value="1"/>
</dbReference>
<feature type="compositionally biased region" description="Polar residues" evidence="1">
    <location>
        <begin position="1053"/>
        <end position="1069"/>
    </location>
</feature>
<dbReference type="InterPro" id="IPR042869">
    <property type="entry name" value="ARHGAP11A/B"/>
</dbReference>
<feature type="compositionally biased region" description="Basic and acidic residues" evidence="1">
    <location>
        <begin position="490"/>
        <end position="499"/>
    </location>
</feature>
<keyword evidence="4" id="KW-1185">Reference proteome</keyword>
<dbReference type="AlphaFoldDB" id="A0A210R2F9"/>
<feature type="compositionally biased region" description="Basic and acidic residues" evidence="1">
    <location>
        <begin position="623"/>
        <end position="639"/>
    </location>
</feature>
<dbReference type="PROSITE" id="PS50238">
    <property type="entry name" value="RHOGAP"/>
    <property type="match status" value="1"/>
</dbReference>
<feature type="compositionally biased region" description="Polar residues" evidence="1">
    <location>
        <begin position="726"/>
        <end position="742"/>
    </location>
</feature>
<dbReference type="Gene3D" id="1.10.555.10">
    <property type="entry name" value="Rho GTPase activation protein"/>
    <property type="match status" value="1"/>
</dbReference>
<dbReference type="EMBL" id="NEDP02000743">
    <property type="protein sequence ID" value="OWF55189.1"/>
    <property type="molecule type" value="Genomic_DNA"/>
</dbReference>
<dbReference type="SUPFAM" id="SSF48350">
    <property type="entry name" value="GTPase activation domain, GAP"/>
    <property type="match status" value="1"/>
</dbReference>